<sequence length="93" mass="10291">MLFMKLRILNIRANEINLSGPTPKVLQKFHGYGFKEPTDLNFKSSPAYSYVGSHLCGPPLTKNCSASGDNVNGKKHGIEMDLFYVSMALGHVF</sequence>
<accession>A0A2P5BSH0</accession>
<reference evidence="2" key="1">
    <citation type="submission" date="2016-06" db="EMBL/GenBank/DDBJ databases">
        <title>Parallel loss of symbiosis genes in relatives of nitrogen-fixing non-legume Parasponia.</title>
        <authorList>
            <person name="Van Velzen R."/>
            <person name="Holmer R."/>
            <person name="Bu F."/>
            <person name="Rutten L."/>
            <person name="Van Zeijl A."/>
            <person name="Liu W."/>
            <person name="Santuari L."/>
            <person name="Cao Q."/>
            <person name="Sharma T."/>
            <person name="Shen D."/>
            <person name="Roswanjaya Y."/>
            <person name="Wardhani T."/>
            <person name="Kalhor M.S."/>
            <person name="Jansen J."/>
            <person name="Van den Hoogen J."/>
            <person name="Gungor B."/>
            <person name="Hartog M."/>
            <person name="Hontelez J."/>
            <person name="Verver J."/>
            <person name="Yang W.-C."/>
            <person name="Schijlen E."/>
            <person name="Repin R."/>
            <person name="Schilthuizen M."/>
            <person name="Schranz E."/>
            <person name="Heidstra R."/>
            <person name="Miyata K."/>
            <person name="Fedorova E."/>
            <person name="Kohlen W."/>
            <person name="Bisseling T."/>
            <person name="Smit S."/>
            <person name="Geurts R."/>
        </authorList>
    </citation>
    <scope>NUCLEOTIDE SEQUENCE [LARGE SCALE GENOMIC DNA]</scope>
    <source>
        <strain evidence="2">cv. WU1-14</strain>
    </source>
</reference>
<keyword evidence="2" id="KW-1185">Reference proteome</keyword>
<comment type="caution">
    <text evidence="1">The sequence shown here is derived from an EMBL/GenBank/DDBJ whole genome shotgun (WGS) entry which is preliminary data.</text>
</comment>
<dbReference type="OrthoDB" id="8731593at2759"/>
<gene>
    <name evidence="1" type="ORF">PanWU01x14_214050</name>
</gene>
<dbReference type="AlphaFoldDB" id="A0A2P5BSH0"/>
<dbReference type="Proteomes" id="UP000237105">
    <property type="component" value="Unassembled WGS sequence"/>
</dbReference>
<dbReference type="EMBL" id="JXTB01000229">
    <property type="protein sequence ID" value="PON51705.1"/>
    <property type="molecule type" value="Genomic_DNA"/>
</dbReference>
<proteinExistence type="predicted"/>
<protein>
    <recommendedName>
        <fullName evidence="3">LRR domain containing protein</fullName>
    </recommendedName>
</protein>
<evidence type="ECO:0000313" key="2">
    <source>
        <dbReference type="Proteomes" id="UP000237105"/>
    </source>
</evidence>
<evidence type="ECO:0008006" key="3">
    <source>
        <dbReference type="Google" id="ProtNLM"/>
    </source>
</evidence>
<name>A0A2P5BSH0_PARAD</name>
<organism evidence="1 2">
    <name type="scientific">Parasponia andersonii</name>
    <name type="common">Sponia andersonii</name>
    <dbReference type="NCBI Taxonomy" id="3476"/>
    <lineage>
        <taxon>Eukaryota</taxon>
        <taxon>Viridiplantae</taxon>
        <taxon>Streptophyta</taxon>
        <taxon>Embryophyta</taxon>
        <taxon>Tracheophyta</taxon>
        <taxon>Spermatophyta</taxon>
        <taxon>Magnoliopsida</taxon>
        <taxon>eudicotyledons</taxon>
        <taxon>Gunneridae</taxon>
        <taxon>Pentapetalae</taxon>
        <taxon>rosids</taxon>
        <taxon>fabids</taxon>
        <taxon>Rosales</taxon>
        <taxon>Cannabaceae</taxon>
        <taxon>Parasponia</taxon>
    </lineage>
</organism>
<evidence type="ECO:0000313" key="1">
    <source>
        <dbReference type="EMBL" id="PON51705.1"/>
    </source>
</evidence>